<evidence type="ECO:0000256" key="1">
    <source>
        <dbReference type="SAM" id="MobiDB-lite"/>
    </source>
</evidence>
<accession>A0AAX4KRB9</accession>
<sequence length="278" mass="30492">MKASWLSILIGAHYIKQARGLIPNAVDSVNIEIRNIPGADRSQPIEPAATSSFNGSCPCHNATENVPTSDPTVSRPTTVLLTTTAYSTTTVDAYSSDTTSTTISTTTVPAPTSQYTSWETAPSITPEPSSSFSTSIPSSISPTSSSSEPPKEEDFFGVLTYELGQYVIMYDVTANETPYKSTSRDNKNPANFPVTLITNKPNFSQRRFEIYKPVDNGSWGPDVKDSKCTKRIECDIEFQPDPGNQKNRPAFAVWNDEPWFKNIDPENKCQGSCKFVDC</sequence>
<name>A0AAX4KRB9_9TREE</name>
<dbReference type="GeneID" id="91105902"/>
<evidence type="ECO:0000313" key="2">
    <source>
        <dbReference type="EMBL" id="WWD08986.1"/>
    </source>
</evidence>
<organism evidence="2 3">
    <name type="scientific">Kwoniella europaea PYCC6329</name>
    <dbReference type="NCBI Taxonomy" id="1423913"/>
    <lineage>
        <taxon>Eukaryota</taxon>
        <taxon>Fungi</taxon>
        <taxon>Dikarya</taxon>
        <taxon>Basidiomycota</taxon>
        <taxon>Agaricomycotina</taxon>
        <taxon>Tremellomycetes</taxon>
        <taxon>Tremellales</taxon>
        <taxon>Cryptococcaceae</taxon>
        <taxon>Kwoniella</taxon>
    </lineage>
</organism>
<reference evidence="2 3" key="1">
    <citation type="submission" date="2024-01" db="EMBL/GenBank/DDBJ databases">
        <title>Comparative genomics of Cryptococcus and Kwoniella reveals pathogenesis evolution and contrasting modes of karyotype evolution via chromosome fusion or intercentromeric recombination.</title>
        <authorList>
            <person name="Coelho M.A."/>
            <person name="David-Palma M."/>
            <person name="Shea T."/>
            <person name="Bowers K."/>
            <person name="McGinley-Smith S."/>
            <person name="Mohammad A.W."/>
            <person name="Gnirke A."/>
            <person name="Yurkov A.M."/>
            <person name="Nowrousian M."/>
            <person name="Sun S."/>
            <person name="Cuomo C.A."/>
            <person name="Heitman J."/>
        </authorList>
    </citation>
    <scope>NUCLEOTIDE SEQUENCE [LARGE SCALE GENOMIC DNA]</scope>
    <source>
        <strain evidence="2 3">PYCC6329</strain>
    </source>
</reference>
<proteinExistence type="predicted"/>
<protein>
    <recommendedName>
        <fullName evidence="4">Flo11 domain-containing protein</fullName>
    </recommendedName>
</protein>
<dbReference type="EMBL" id="CP144090">
    <property type="protein sequence ID" value="WWD08986.1"/>
    <property type="molecule type" value="Genomic_DNA"/>
</dbReference>
<dbReference type="RefSeq" id="XP_066086953.1">
    <property type="nucleotide sequence ID" value="XM_066230856.1"/>
</dbReference>
<feature type="compositionally biased region" description="Low complexity" evidence="1">
    <location>
        <begin position="122"/>
        <end position="148"/>
    </location>
</feature>
<dbReference type="Proteomes" id="UP001358614">
    <property type="component" value="Chromosome 2"/>
</dbReference>
<dbReference type="KEGG" id="ker:91105902"/>
<keyword evidence="3" id="KW-1185">Reference proteome</keyword>
<feature type="region of interest" description="Disordered" evidence="1">
    <location>
        <begin position="99"/>
        <end position="152"/>
    </location>
</feature>
<dbReference type="AlphaFoldDB" id="A0AAX4KRB9"/>
<evidence type="ECO:0008006" key="4">
    <source>
        <dbReference type="Google" id="ProtNLM"/>
    </source>
</evidence>
<gene>
    <name evidence="2" type="ORF">V865_007101</name>
</gene>
<feature type="compositionally biased region" description="Low complexity" evidence="1">
    <location>
        <begin position="99"/>
        <end position="113"/>
    </location>
</feature>
<evidence type="ECO:0000313" key="3">
    <source>
        <dbReference type="Proteomes" id="UP001358614"/>
    </source>
</evidence>